<sequence length="80" mass="9474">MLNHELLCVNIFIGFKKNTERTVAKQSLSVYSGIRQNAMVKIITYRLSHCIHQTRKLWMIAQYNILYTIFVKNNPIEQFV</sequence>
<evidence type="ECO:0000313" key="2">
    <source>
        <dbReference type="Proteomes" id="UP000270757"/>
    </source>
</evidence>
<dbReference type="Proteomes" id="UP000270757">
    <property type="component" value="Unassembled WGS sequence"/>
</dbReference>
<dbReference type="AlphaFoldDB" id="A0A3A5LAQ4"/>
<proteinExistence type="predicted"/>
<name>A0A3A5LAQ4_9GAMM</name>
<dbReference type="EMBL" id="QZWB01000015">
    <property type="protein sequence ID" value="RJT44466.1"/>
    <property type="molecule type" value="Genomic_DNA"/>
</dbReference>
<comment type="caution">
    <text evidence="1">The sequence shown here is derived from an EMBL/GenBank/DDBJ whole genome shotgun (WGS) entry which is preliminary data.</text>
</comment>
<evidence type="ECO:0000313" key="1">
    <source>
        <dbReference type="EMBL" id="RJT44466.1"/>
    </source>
</evidence>
<organism evidence="1 2">
    <name type="scientific">Legionella taurinensis</name>
    <dbReference type="NCBI Taxonomy" id="70611"/>
    <lineage>
        <taxon>Bacteria</taxon>
        <taxon>Pseudomonadati</taxon>
        <taxon>Pseudomonadota</taxon>
        <taxon>Gammaproteobacteria</taxon>
        <taxon>Legionellales</taxon>
        <taxon>Legionellaceae</taxon>
        <taxon>Legionella</taxon>
    </lineage>
</organism>
<gene>
    <name evidence="1" type="ORF">D6J04_12620</name>
</gene>
<protein>
    <submittedName>
        <fullName evidence="1">Uncharacterized protein</fullName>
    </submittedName>
</protein>
<reference evidence="1 2" key="1">
    <citation type="submission" date="2018-09" db="EMBL/GenBank/DDBJ databases">
        <title>Draft genome sequences of Legionella taurinensis isolated from water samples.</title>
        <authorList>
            <person name="Chakeri A."/>
            <person name="Allerberger F."/>
            <person name="Kundi M."/>
            <person name="Ruppitsch W."/>
            <person name="Schmid D."/>
        </authorList>
    </citation>
    <scope>NUCLEOTIDE SEQUENCE [LARGE SCALE GENOMIC DNA]</scope>
    <source>
        <strain evidence="1 2">4570-18-6</strain>
    </source>
</reference>
<accession>A0A3A5LAQ4</accession>